<dbReference type="InterPro" id="IPR018724">
    <property type="entry name" value="2OG-Fe_dioxygenase"/>
</dbReference>
<evidence type="ECO:0000313" key="2">
    <source>
        <dbReference type="Proteomes" id="UP000254879"/>
    </source>
</evidence>
<evidence type="ECO:0000313" key="1">
    <source>
        <dbReference type="EMBL" id="STY45352.1"/>
    </source>
</evidence>
<dbReference type="Proteomes" id="UP000254879">
    <property type="component" value="Unassembled WGS sequence"/>
</dbReference>
<protein>
    <submittedName>
        <fullName evidence="1">Uncharacterized protein conserved in bacteria</fullName>
    </submittedName>
</protein>
<gene>
    <name evidence="1" type="ORF">NCTC10815_02728</name>
</gene>
<name>A0A378MIW3_LISGR</name>
<sequence>MYLAKQKNGIIDICLGRVKEMNQHYWNELKQSGFAQFDLRAELPTIKESELEVLKQAFASMPPDAYAQTKGRYRRFSRAVIMPWNLHVEWLPSMHDEDGNEVAEYFQGDFNPEYKEAYRSFPALPGEVRATELLENIIQYDFAQTNWQERDEKMPINVGVHFVRLIVEKDGEEAVSSPNCLHRDGEPFTFAHLIQRLNVDGGHNVIATIGDTDQLPEAIDPSHIKASFELTEALSSYGVADALVSHYVSGVKKGAAAGPAIRDIILIDYQPTVVKAL</sequence>
<dbReference type="AlphaFoldDB" id="A0A378MIW3"/>
<dbReference type="Pfam" id="PF10014">
    <property type="entry name" value="2OG-Fe_Oxy_2"/>
    <property type="match status" value="1"/>
</dbReference>
<dbReference type="EMBL" id="UGPG01000001">
    <property type="protein sequence ID" value="STY45352.1"/>
    <property type="molecule type" value="Genomic_DNA"/>
</dbReference>
<dbReference type="GO" id="GO:0051213">
    <property type="term" value="F:dioxygenase activity"/>
    <property type="evidence" value="ECO:0007669"/>
    <property type="project" value="InterPro"/>
</dbReference>
<dbReference type="Gene3D" id="2.60.120.620">
    <property type="entry name" value="q2cbj1_9rhob like domain"/>
    <property type="match status" value="1"/>
</dbReference>
<organism evidence="1 2">
    <name type="scientific">Listeria grayi</name>
    <name type="common">Listeria murrayi</name>
    <dbReference type="NCBI Taxonomy" id="1641"/>
    <lineage>
        <taxon>Bacteria</taxon>
        <taxon>Bacillati</taxon>
        <taxon>Bacillota</taxon>
        <taxon>Bacilli</taxon>
        <taxon>Bacillales</taxon>
        <taxon>Listeriaceae</taxon>
        <taxon>Listeria</taxon>
    </lineage>
</organism>
<proteinExistence type="predicted"/>
<reference evidence="1 2" key="1">
    <citation type="submission" date="2018-06" db="EMBL/GenBank/DDBJ databases">
        <authorList>
            <consortium name="Pathogen Informatics"/>
            <person name="Doyle S."/>
        </authorList>
    </citation>
    <scope>NUCLEOTIDE SEQUENCE [LARGE SCALE GENOMIC DNA]</scope>
    <source>
        <strain evidence="2">NCTC 10815</strain>
    </source>
</reference>
<accession>A0A378MIW3</accession>